<keyword evidence="1" id="KW-0472">Membrane</keyword>
<dbReference type="RefSeq" id="WP_008870033.1">
    <property type="nucleotide sequence ID" value="NZ_ACJN02000002.1"/>
</dbReference>
<sequence>MKDLIISLSIYLSGAVKPGARTFSRQSVSMLAVFLCLSIVGAGLTGCGLRRGDPPPAEMTLRIEPDASANSGRIFYLMVRSTDEKQYLEHTYSHVASKVFGDPADPDILGVFPILPGRDEKIDVVQPRQNPVAFYFLFSEQSDDWRHLMPQPLDDTYRISIQDQSVVIEGRRSIFRRFQRY</sequence>
<keyword evidence="4" id="KW-1185">Reference proteome</keyword>
<evidence type="ECO:0000313" key="3">
    <source>
        <dbReference type="EMBL" id="EFI34715.1"/>
    </source>
</evidence>
<feature type="domain" description="Type VI lipoprotein IgE-like C-terminal" evidence="2">
    <location>
        <begin position="76"/>
        <end position="161"/>
    </location>
</feature>
<dbReference type="InterPro" id="IPR054378">
    <property type="entry name" value="IgE-like_C"/>
</dbReference>
<proteinExistence type="predicted"/>
<feature type="transmembrane region" description="Helical" evidence="1">
    <location>
        <begin position="28"/>
        <end position="49"/>
    </location>
</feature>
<comment type="caution">
    <text evidence="3">The sequence shown here is derived from an EMBL/GenBank/DDBJ whole genome shotgun (WGS) entry which is preliminary data.</text>
</comment>
<dbReference type="OrthoDB" id="5518667at2"/>
<keyword evidence="1" id="KW-0812">Transmembrane</keyword>
<dbReference type="EMBL" id="ACJN02000002">
    <property type="protein sequence ID" value="EFI34715.1"/>
    <property type="molecule type" value="Genomic_DNA"/>
</dbReference>
<evidence type="ECO:0000259" key="2">
    <source>
        <dbReference type="Pfam" id="PF22361"/>
    </source>
</evidence>
<evidence type="ECO:0000256" key="1">
    <source>
        <dbReference type="SAM" id="Phobius"/>
    </source>
</evidence>
<dbReference type="Proteomes" id="UP000005496">
    <property type="component" value="Unassembled WGS sequence"/>
</dbReference>
<gene>
    <name evidence="3" type="ORF">Dthio_PD2088</name>
</gene>
<keyword evidence="1" id="KW-1133">Transmembrane helix</keyword>
<evidence type="ECO:0000313" key="4">
    <source>
        <dbReference type="Proteomes" id="UP000005496"/>
    </source>
</evidence>
<dbReference type="AlphaFoldDB" id="D6SPN9"/>
<protein>
    <recommendedName>
        <fullName evidence="2">Type VI lipoprotein IgE-like C-terminal domain-containing protein</fullName>
    </recommendedName>
</protein>
<name>D6SPN9_9BACT</name>
<dbReference type="Pfam" id="PF22361">
    <property type="entry name" value="IglE_N"/>
    <property type="match status" value="1"/>
</dbReference>
<accession>D6SPN9</accession>
<organism evidence="3 4">
    <name type="scientific">Desulfonatronospira thiodismutans ASO3-1</name>
    <dbReference type="NCBI Taxonomy" id="555779"/>
    <lineage>
        <taxon>Bacteria</taxon>
        <taxon>Pseudomonadati</taxon>
        <taxon>Thermodesulfobacteriota</taxon>
        <taxon>Desulfovibrionia</taxon>
        <taxon>Desulfovibrionales</taxon>
        <taxon>Desulfonatronovibrionaceae</taxon>
        <taxon>Desulfonatronospira</taxon>
    </lineage>
</organism>
<reference evidence="3" key="1">
    <citation type="submission" date="2010-05" db="EMBL/GenBank/DDBJ databases">
        <title>The draft genome of Desulfonatronospira thiodismutans ASO3-1.</title>
        <authorList>
            <consortium name="US DOE Joint Genome Institute (JGI-PGF)"/>
            <person name="Lucas S."/>
            <person name="Copeland A."/>
            <person name="Lapidus A."/>
            <person name="Cheng J.-F."/>
            <person name="Bruce D."/>
            <person name="Goodwin L."/>
            <person name="Pitluck S."/>
            <person name="Chertkov O."/>
            <person name="Brettin T."/>
            <person name="Detter J.C."/>
            <person name="Han C."/>
            <person name="Land M.L."/>
            <person name="Hauser L."/>
            <person name="Kyrpides N."/>
            <person name="Mikhailova N."/>
            <person name="Muyzer G."/>
            <person name="Woyke T."/>
        </authorList>
    </citation>
    <scope>NUCLEOTIDE SEQUENCE [LARGE SCALE GENOMIC DNA]</scope>
    <source>
        <strain evidence="3">ASO3-1</strain>
    </source>
</reference>